<feature type="region of interest" description="Disordered" evidence="1">
    <location>
        <begin position="887"/>
        <end position="934"/>
    </location>
</feature>
<feature type="region of interest" description="Disordered" evidence="1">
    <location>
        <begin position="1446"/>
        <end position="1486"/>
    </location>
</feature>
<feature type="compositionally biased region" description="Basic and acidic residues" evidence="1">
    <location>
        <begin position="1710"/>
        <end position="1726"/>
    </location>
</feature>
<feature type="compositionally biased region" description="Low complexity" evidence="1">
    <location>
        <begin position="888"/>
        <end position="906"/>
    </location>
</feature>
<feature type="compositionally biased region" description="Polar residues" evidence="1">
    <location>
        <begin position="1469"/>
        <end position="1480"/>
    </location>
</feature>
<feature type="compositionally biased region" description="Basic and acidic residues" evidence="1">
    <location>
        <begin position="180"/>
        <end position="208"/>
    </location>
</feature>
<feature type="compositionally biased region" description="Polar residues" evidence="1">
    <location>
        <begin position="1826"/>
        <end position="1839"/>
    </location>
</feature>
<dbReference type="VEuPathDB" id="CryptoDB:Cvel_526"/>
<feature type="compositionally biased region" description="Low complexity" evidence="1">
    <location>
        <begin position="468"/>
        <end position="482"/>
    </location>
</feature>
<accession>A0A0G4G0C8</accession>
<feature type="region of interest" description="Disordered" evidence="1">
    <location>
        <begin position="1180"/>
        <end position="1284"/>
    </location>
</feature>
<feature type="region of interest" description="Disordered" evidence="1">
    <location>
        <begin position="515"/>
        <end position="644"/>
    </location>
</feature>
<feature type="compositionally biased region" description="Low complexity" evidence="1">
    <location>
        <begin position="1455"/>
        <end position="1468"/>
    </location>
</feature>
<feature type="compositionally biased region" description="Low complexity" evidence="1">
    <location>
        <begin position="431"/>
        <end position="442"/>
    </location>
</feature>
<feature type="compositionally biased region" description="Polar residues" evidence="1">
    <location>
        <begin position="1246"/>
        <end position="1255"/>
    </location>
</feature>
<evidence type="ECO:0000313" key="2">
    <source>
        <dbReference type="EMBL" id="CEM21207.1"/>
    </source>
</evidence>
<protein>
    <submittedName>
        <fullName evidence="2">Uncharacterized protein</fullName>
    </submittedName>
</protein>
<name>A0A0G4G0C8_9ALVE</name>
<feature type="compositionally biased region" description="Pro residues" evidence="1">
    <location>
        <begin position="1214"/>
        <end position="1225"/>
    </location>
</feature>
<feature type="compositionally biased region" description="Polar residues" evidence="1">
    <location>
        <begin position="252"/>
        <end position="268"/>
    </location>
</feature>
<evidence type="ECO:0000256" key="1">
    <source>
        <dbReference type="SAM" id="MobiDB-lite"/>
    </source>
</evidence>
<feature type="compositionally biased region" description="Low complexity" evidence="1">
    <location>
        <begin position="1188"/>
        <end position="1213"/>
    </location>
</feature>
<feature type="compositionally biased region" description="Basic and acidic residues" evidence="1">
    <location>
        <begin position="314"/>
        <end position="339"/>
    </location>
</feature>
<feature type="region of interest" description="Disordered" evidence="1">
    <location>
        <begin position="126"/>
        <end position="148"/>
    </location>
</feature>
<feature type="region of interest" description="Disordered" evidence="1">
    <location>
        <begin position="1824"/>
        <end position="1843"/>
    </location>
</feature>
<reference evidence="2" key="1">
    <citation type="submission" date="2014-11" db="EMBL/GenBank/DDBJ databases">
        <authorList>
            <person name="Otto D Thomas"/>
            <person name="Naeem Raeece"/>
        </authorList>
    </citation>
    <scope>NUCLEOTIDE SEQUENCE</scope>
</reference>
<feature type="compositionally biased region" description="Polar residues" evidence="1">
    <location>
        <begin position="294"/>
        <end position="307"/>
    </location>
</feature>
<feature type="region of interest" description="Disordered" evidence="1">
    <location>
        <begin position="1"/>
        <end position="26"/>
    </location>
</feature>
<feature type="compositionally biased region" description="Basic and acidic residues" evidence="1">
    <location>
        <begin position="131"/>
        <end position="148"/>
    </location>
</feature>
<proteinExistence type="predicted"/>
<feature type="region of interest" description="Disordered" evidence="1">
    <location>
        <begin position="710"/>
        <end position="747"/>
    </location>
</feature>
<feature type="compositionally biased region" description="Low complexity" evidence="1">
    <location>
        <begin position="368"/>
        <end position="380"/>
    </location>
</feature>
<feature type="region of interest" description="Disordered" evidence="1">
    <location>
        <begin position="1872"/>
        <end position="1906"/>
    </location>
</feature>
<gene>
    <name evidence="2" type="ORF">Cvel_526</name>
</gene>
<feature type="compositionally biased region" description="Polar residues" evidence="1">
    <location>
        <begin position="783"/>
        <end position="794"/>
    </location>
</feature>
<feature type="region of interest" description="Disordered" evidence="1">
    <location>
        <begin position="1706"/>
        <end position="1729"/>
    </location>
</feature>
<feature type="compositionally biased region" description="Pro residues" evidence="1">
    <location>
        <begin position="391"/>
        <end position="403"/>
    </location>
</feature>
<feature type="region of interest" description="Disordered" evidence="1">
    <location>
        <begin position="455"/>
        <end position="503"/>
    </location>
</feature>
<organism evidence="2">
    <name type="scientific">Chromera velia CCMP2878</name>
    <dbReference type="NCBI Taxonomy" id="1169474"/>
    <lineage>
        <taxon>Eukaryota</taxon>
        <taxon>Sar</taxon>
        <taxon>Alveolata</taxon>
        <taxon>Colpodellida</taxon>
        <taxon>Chromeraceae</taxon>
        <taxon>Chromera</taxon>
    </lineage>
</organism>
<feature type="region of interest" description="Disordered" evidence="1">
    <location>
        <begin position="782"/>
        <end position="865"/>
    </location>
</feature>
<feature type="region of interest" description="Disordered" evidence="1">
    <location>
        <begin position="180"/>
        <end position="442"/>
    </location>
</feature>
<dbReference type="EMBL" id="CDMZ01000773">
    <property type="protein sequence ID" value="CEM21207.1"/>
    <property type="molecule type" value="Genomic_DNA"/>
</dbReference>
<feature type="compositionally biased region" description="Basic and acidic residues" evidence="1">
    <location>
        <begin position="242"/>
        <end position="251"/>
    </location>
</feature>
<sequence>MQMPILPRSGVGASCSDRGPTGNERPVICETHRRKPGSCPRKYCPLAHGVQETTERNKTTKLGLGSFKNGAAAALRHLRNQAAAFGGGPGVLRSQGGKFWASGVVEDEDMISPRQILLCCLSHPPAGAAGRGDDRSRARGGGSRKDTEEVAMAAAQKVALPRLYTVDDEADRFMVQRWAEKRRQGKERSIQDKESGTHRARPQFEKRLLSCGVPPGYVPPDSSRQTRTAPNRHYAPCVPAHQQDRNMEFKLRQQQRQSAYVPKQQSSLPDGPLPHRIPSQENERAKGETRGPAQDNNLRGAPSQQTMNSSSSSRRNDSSRRNRGESRRSTNAHTNKEGVHQQGEASLQKQKHQDQQVPSPTTIEDPDVPSVNVPPVSGSSTNGVTQEADPPQQPAPSLSPSPRPSSTLNGPSPAGVPPARASSPPLRPEGANAPASASAPAFPSPLLQEASVSVFLPSSPIPPPAAVPPHTEAAATSRAASVVEREAAAPGGTAAENEGQREVAPVVPTATVSLHSDVSEGRGQALQEGGEGVGTGMEGTLRDLGGQGQCPAASAATGAGQRPPRPLPLPLVLRPVPGKQQKREERGLHEPPPLLQRPPVRLPLNSVRGGRRGALPDDVPDNRRMSRGSGSHCEEEREASRAMQTRLPVRGRQETDKDKEMVDSSFRSHAENASTYAGTGSGGGFSCISGGCSWQGGDAESLSTGDFFRGHRGSGSVGGSEALTSSSHRGDIPGDLHGSSPAVGVHGFGVGGGDSSCPGHTGGGGGMDPFCFTVRQMQAVCGNPQNPQPTSTQREAPFHDPRHQSRQPLHSHNHPQQQQQQQQHQELRGRRRRNPPGIRNVPHRPRPVFVPTDGTCTPERPPRQQCDYAPAALPLRMNGQDLLEACRQMQQQQQYQHQSDPSSHQPVGLDGPQVHAPSPQHGTVGGSTTPPQQEQSALDLGALPADSTVAPPAQQPPFFPTPIEEGGVGVPIGMPFPHSAEVAMMAGQQGCQNPPPPATLTFPHGGLFVPNPFGSQQQPMHRSLVPHPFLQWNNAHVAAAAAGEASSSGGISPPPVSPFNEQQQLVQHQFSVANCLPFNHPCGPYAELANHPCGPYAENHARLYPAFLNPMLCLLQSNGAGTGIAQAPPPVESIHQMQQQQQTGAAGPNAAETSAVLNGNRRGAGGANRVVNVPFVPPQTQTQESTHQLQRQGQAQASAAAGGQAEESFNPQQPVSPSPHFPPVVPLKSQNLINILCQPPNPNPSPTLTDQTEAQQGRDSRNRDSVSPAGNGHESSKRQEQSNSQWMMLAPSQPQFRVAVHPEVEHGERGRNWNQGRAFQPHNGMHPYRQAFPHPQQQQMQMAVREDHADSSTFPLHRNALPQQQQHQPHLQQVIGPCGAIVVSASLSCYSPVPPTVTVGGRGSGSARSQVSRHDAILQQQPQQHGSSAVRIEAGGVEEVRTEVFRGGRGREVSARSSPETETEAASSMLSRGSTQQMQPASVGRVSSPEPGCLFSVVFDFPVQDGALVARVAESLTRLVGVDAVSLLQLDSSSSSGTRSSFRSGQGKALSRTVEVRISPPLLDVLVDSQKQEGEGGGFRTKVTAELDSSVSPCAYSGVTAGVCMNWGSAEKGGDGRAEELLKYYDHLERRDAAAGVVCVSARDAAVRLACGWAGDPCEEGQHSVLLLQGLAGLLVALLRFLVEMQARNIFLAPLPRRPTFVLVDSEGGEEGRRTETETGSGEKQRGCGPVGEGAGLSLRFDPYTAAAATVDLWTIETAAGSSCSSLSSSSSGSSSSMLGLGRGDSVAVSEETLQTGVRCLKARLGFPPCVTMDRGGSRITRSADKTSITRPPTTSKETQGGFAGCEWWSPSVKARARQLLLHLEGEITPSSAAIRREGETTVRGTGRPKEGDRRARPSSPSSTGSAEERCHLLYRRFDTWACVGLCQDVFFGLCDQPKKSKRDCRGEAGAEARRTVDQLIDAVTKLDVESGEGAGENM</sequence>